<feature type="domain" description="C2" evidence="3">
    <location>
        <begin position="354"/>
        <end position="471"/>
    </location>
</feature>
<dbReference type="InterPro" id="IPR000008">
    <property type="entry name" value="C2_dom"/>
</dbReference>
<evidence type="ECO:0000256" key="1">
    <source>
        <dbReference type="ARBA" id="ARBA00022468"/>
    </source>
</evidence>
<dbReference type="PROSITE" id="PS50085">
    <property type="entry name" value="RAPGAP"/>
    <property type="match status" value="1"/>
</dbReference>
<dbReference type="AlphaFoldDB" id="A0A6B2L1H6"/>
<dbReference type="EMBL" id="GIBP01001817">
    <property type="protein sequence ID" value="NDV30786.1"/>
    <property type="molecule type" value="Transcribed_RNA"/>
</dbReference>
<feature type="domain" description="Rap-GAP" evidence="4">
    <location>
        <begin position="98"/>
        <end position="338"/>
    </location>
</feature>
<dbReference type="Pfam" id="PF02145">
    <property type="entry name" value="Rap_GAP"/>
    <property type="match status" value="1"/>
</dbReference>
<organism evidence="5">
    <name type="scientific">Arcella intermedia</name>
    <dbReference type="NCBI Taxonomy" id="1963864"/>
    <lineage>
        <taxon>Eukaryota</taxon>
        <taxon>Amoebozoa</taxon>
        <taxon>Tubulinea</taxon>
        <taxon>Elardia</taxon>
        <taxon>Arcellinida</taxon>
        <taxon>Sphaerothecina</taxon>
        <taxon>Arcellidae</taxon>
        <taxon>Arcella</taxon>
    </lineage>
</organism>
<feature type="compositionally biased region" description="Basic and acidic residues" evidence="2">
    <location>
        <begin position="220"/>
        <end position="233"/>
    </location>
</feature>
<dbReference type="CDD" id="cd00030">
    <property type="entry name" value="C2"/>
    <property type="match status" value="1"/>
</dbReference>
<dbReference type="PROSITE" id="PS50004">
    <property type="entry name" value="C2"/>
    <property type="match status" value="1"/>
</dbReference>
<dbReference type="Pfam" id="PF00168">
    <property type="entry name" value="C2"/>
    <property type="match status" value="1"/>
</dbReference>
<name>A0A6B2L1H6_9EUKA</name>
<dbReference type="Gene3D" id="3.40.50.11210">
    <property type="entry name" value="Rap/Ran-GAP"/>
    <property type="match status" value="1"/>
</dbReference>
<dbReference type="SMART" id="SM00239">
    <property type="entry name" value="C2"/>
    <property type="match status" value="1"/>
</dbReference>
<evidence type="ECO:0000313" key="5">
    <source>
        <dbReference type="EMBL" id="NDV30786.1"/>
    </source>
</evidence>
<reference evidence="5" key="1">
    <citation type="journal article" date="2020" name="J. Eukaryot. Microbiol.">
        <title>De novo Sequencing, Assembly and Annotation of the Transcriptome for the Free-Living Testate Amoeba Arcella intermedia.</title>
        <authorList>
            <person name="Ribeiro G.M."/>
            <person name="Porfirio-Sousa A.L."/>
            <person name="Maurer-Alcala X.X."/>
            <person name="Katz L.A."/>
            <person name="Lahr D.J.G."/>
        </authorList>
    </citation>
    <scope>NUCLEOTIDE SEQUENCE</scope>
</reference>
<dbReference type="InterPro" id="IPR050989">
    <property type="entry name" value="Rap1_Ran_GAP"/>
</dbReference>
<dbReference type="SUPFAM" id="SSF111347">
    <property type="entry name" value="Rap/Ran-GAP"/>
    <property type="match status" value="1"/>
</dbReference>
<evidence type="ECO:0000259" key="4">
    <source>
        <dbReference type="PROSITE" id="PS50085"/>
    </source>
</evidence>
<dbReference type="InterPro" id="IPR035974">
    <property type="entry name" value="Rap/Ran-GAP_sf"/>
</dbReference>
<proteinExistence type="predicted"/>
<evidence type="ECO:0000259" key="3">
    <source>
        <dbReference type="PROSITE" id="PS50004"/>
    </source>
</evidence>
<dbReference type="GO" id="GO:0005096">
    <property type="term" value="F:GTPase activator activity"/>
    <property type="evidence" value="ECO:0007669"/>
    <property type="project" value="UniProtKB-KW"/>
</dbReference>
<feature type="region of interest" description="Disordered" evidence="2">
    <location>
        <begin position="220"/>
        <end position="243"/>
    </location>
</feature>
<dbReference type="GO" id="GO:0051056">
    <property type="term" value="P:regulation of small GTPase mediated signal transduction"/>
    <property type="evidence" value="ECO:0007669"/>
    <property type="project" value="InterPro"/>
</dbReference>
<evidence type="ECO:0000256" key="2">
    <source>
        <dbReference type="SAM" id="MobiDB-lite"/>
    </source>
</evidence>
<sequence>MHFMDRKHFNWVGSKAKGEGLNKEYEVYSVLYYPIKTNPVTFMALRTSKRGTEQFYLNVEDSCVVLFDRIYHALRNKEPDTEFQYIPETRKFSNDLVELERKHPQKITEMKIGVIYCKPGQTKPQEMFQNGRDSLCPSFWTWINTMGKEINLEQWNMYKGDMGSTGKTYYKNWEFEYNNKKQNIEIIYHLAPLLEPEGHRRLIGNDVAVIFFMEEGPRSDLDVSDREEPTNAKEEEEEGESFKSNSHFKLDPMVVSLLGTVPQVFIAIQPYRGKYRVQFFSYTNIKPHLPPPPTHPISTTQMVDLVLTKIYNGLMSSRFCVPMNRLFFVPRGQTLQEDILEKYLSNNLTTKKKKKEETRVLIIDEPKKKKMECVRVTVVSVCIETMDQSYDLTVILTLGENQQKTKTIKHSNKPIWNEDYTFDLCGIDKEFTEFEVDVYCHRNCGTIGLVRIPVFDLLYLGGQLEDQPQWFTLMRRSLDDSTTEGSILLKFALTDEEVVLTEPKTPRSFRKSSILPSIKPKVPNL</sequence>
<dbReference type="Gene3D" id="2.60.40.150">
    <property type="entry name" value="C2 domain"/>
    <property type="match status" value="1"/>
</dbReference>
<keyword evidence="1" id="KW-0343">GTPase activation</keyword>
<accession>A0A6B2L1H6</accession>
<dbReference type="PANTHER" id="PTHR15711">
    <property type="entry name" value="RAP GTPASE-ACTIVATING PROTEIN"/>
    <property type="match status" value="1"/>
</dbReference>
<protein>
    <submittedName>
        <fullName evidence="5">Uncharacterized protein</fullName>
    </submittedName>
</protein>
<dbReference type="SUPFAM" id="SSF49562">
    <property type="entry name" value="C2 domain (Calcium/lipid-binding domain, CaLB)"/>
    <property type="match status" value="1"/>
</dbReference>
<dbReference type="InterPro" id="IPR035892">
    <property type="entry name" value="C2_domain_sf"/>
</dbReference>
<dbReference type="InterPro" id="IPR000331">
    <property type="entry name" value="Rap/Ran_GAP_dom"/>
</dbReference>